<organism evidence="1">
    <name type="scientific">Vibrio chaetopteri</name>
    <dbReference type="NCBI Taxonomy" id="3016528"/>
    <lineage>
        <taxon>Bacteria</taxon>
        <taxon>Pseudomonadati</taxon>
        <taxon>Pseudomonadota</taxon>
        <taxon>Gammaproteobacteria</taxon>
        <taxon>Vibrionales</taxon>
        <taxon>Vibrionaceae</taxon>
        <taxon>Vibrio</taxon>
    </lineage>
</organism>
<dbReference type="KEGG" id="vck:PG915_20595"/>
<proteinExistence type="predicted"/>
<dbReference type="RefSeq" id="WP_353498874.1">
    <property type="nucleotide sequence ID" value="NZ_CP115921.1"/>
</dbReference>
<dbReference type="EMBL" id="CP115921">
    <property type="protein sequence ID" value="XCD17695.1"/>
    <property type="molecule type" value="Genomic_DNA"/>
</dbReference>
<accession>A0AAU8BN31</accession>
<sequence length="97" mass="10876">MIKDKDPQRNTGIYYAHHRLRIPILKTNNALHQPHIQQHLKDTTKYINGFLKSNGGGATATLGSQNDIKIKNEQGVVVKTYQGEQIAHKKPGVDTYA</sequence>
<reference evidence="1" key="1">
    <citation type="submission" date="2023-01" db="EMBL/GenBank/DDBJ databases">
        <title>Vibrio sp. CB1-14 genome sequencing.</title>
        <authorList>
            <person name="Otstavnykh N."/>
            <person name="Isaeva M."/>
            <person name="Meleshko D."/>
        </authorList>
    </citation>
    <scope>NUCLEOTIDE SEQUENCE</scope>
    <source>
        <strain evidence="1">CB1-14</strain>
    </source>
</reference>
<dbReference type="AlphaFoldDB" id="A0AAU8BN31"/>
<gene>
    <name evidence="1" type="ORF">PG915_20595</name>
</gene>
<protein>
    <submittedName>
        <fullName evidence="1">Uncharacterized protein</fullName>
    </submittedName>
</protein>
<evidence type="ECO:0000313" key="1">
    <source>
        <dbReference type="EMBL" id="XCD17695.1"/>
    </source>
</evidence>
<name>A0AAU8BN31_9VIBR</name>